<evidence type="ECO:0000256" key="2">
    <source>
        <dbReference type="SAM" id="SignalP"/>
    </source>
</evidence>
<feature type="signal peptide" evidence="2">
    <location>
        <begin position="1"/>
        <end position="22"/>
    </location>
</feature>
<dbReference type="InterPro" id="IPR013783">
    <property type="entry name" value="Ig-like_fold"/>
</dbReference>
<dbReference type="Pfam" id="PF13573">
    <property type="entry name" value="SprB"/>
    <property type="match status" value="10"/>
</dbReference>
<dbReference type="InterPro" id="IPR026444">
    <property type="entry name" value="Secre_tail"/>
</dbReference>
<name>A0ABS8MYX5_9FLAO</name>
<gene>
    <name evidence="4" type="ORF">LNQ49_20510</name>
</gene>
<comment type="caution">
    <text evidence="4">The sequence shown here is derived from an EMBL/GenBank/DDBJ whole genome shotgun (WGS) entry which is preliminary data.</text>
</comment>
<evidence type="ECO:0000256" key="1">
    <source>
        <dbReference type="ARBA" id="ARBA00022729"/>
    </source>
</evidence>
<protein>
    <submittedName>
        <fullName evidence="4">T9SS type A sorting domain-containing protein</fullName>
    </submittedName>
</protein>
<dbReference type="Gene3D" id="2.60.40.740">
    <property type="match status" value="3"/>
</dbReference>
<keyword evidence="1 2" id="KW-0732">Signal</keyword>
<dbReference type="InterPro" id="IPR025667">
    <property type="entry name" value="SprB_repeat"/>
</dbReference>
<dbReference type="NCBIfam" id="TIGR04183">
    <property type="entry name" value="Por_Secre_tail"/>
    <property type="match status" value="1"/>
</dbReference>
<evidence type="ECO:0000313" key="5">
    <source>
        <dbReference type="Proteomes" id="UP001430919"/>
    </source>
</evidence>
<dbReference type="RefSeq" id="WP_229990876.1">
    <property type="nucleotide sequence ID" value="NZ_JAJJMO010000001.1"/>
</dbReference>
<dbReference type="Pfam" id="PF18962">
    <property type="entry name" value="Por_Secre_tail"/>
    <property type="match status" value="1"/>
</dbReference>
<sequence length="1617" mass="174934">MKKHYLLLLFFISLLGYSQQKAGVGELNNGARTVPIKPASAIVISGTEKDATAFNNPNGQINGFGITGGTPGYTQTWTKDNVTFNPTDLSKLLAGKYIINVTDAKGCFATKIFIVGQPEKALLVSILGNTDIVCNGGTTTLTANPSGGFPNTNANYTFYWDIKYLDGTSTSSTNKTVTGKAGVYTLTVYDNATPINEYVTSLSVKQKDIISVDLKNSITINVLCKGEATAEIDLKISGGTGPYNVIWDDNDTNGQKWTGQKRTGLKKDDYYFIITDSEGCIYSKYTTLISITEPSESLVINSKSQKQPSTPTANDGEITINASGGTGVYSYIVTKVSGTATTHSSNVITGLRDGVYDVYVKDANGCTTTSERFTLKALTINLVNQVNIKCHGQDTGALSIEAVGGTTPYSYSWFQIISGIETEIPLQTNPIISGLTVGKYRIKLNDASKEIYTDYNISEPLEPLTATSSYTDVSCYGGNNGTITLDIKGGTGAYTVVYTDIKTPAKKIDATKLIAGTYSYIITDDNGCTFNSPANITISQNDQVTITNITQTQPTIVTANDGNITINAAGGTKTYTYILKKNGISTEYKTNTIAGLGNGTYEVTIRDDNNCTSSIEIITLKALAVDFVNKIDVTCNGANTGSIEVLVSGGKPLYTYKWYYKQNITDINYTELAGEVTNRAQNLYAGFYKVVVTDNVNISRELIIAELIERPAITCTVTTTNVNCFSGSDATITLNIQGGTGAYNVKWNDGITTKDRTGIPAGNYNFTITDANGCSYSTTPTPVEITQPLKPLIIASSKKIEATGYGLKNGSIGIIATDGTFPYTYQWYKEVGKIEMTGKTNPLLDGIGEGTYTVVVTDKNKCKTEATYIIYQPDELLITSISQTQAIKCFGNKQAILKATITGGAPIGTPDANKSYKYKWYNVLTPNIVTSITNPSDAMLAGDYILEVSDGFGNSYTSTPKTIIEPKLLKIDYTQKNVSCNGGSDAEIKIAITGGTAPYKIVWSTGKNADQNILDNLIASTYNVTVTDANLCQTSQEITITEPKAMSIIVVKTPPSALGVDDASIKVTVVGGTPNYDFEWFDKTGKSIYTDSNKESNSIYNIYVGQYFITIVDANGCRIEKRDLDKVDPLFIKLVQINIVKCHGDATASIKAITSGGLPDYYYKWYNVTNPTVVISEDETLMNAKAGTYYVIATDYFGKSIQSETITISEPSPLNNTLSSEYTRCGDGNDWTITSAASGGTTPYSYLWNTGAKTANLVDVIPGNYSLLITDNNGCTITKNINIVAPEHLSATNEIKIPTCYEGSDATIIVTPVAGIAPYTYLWSTGEKSNILSNASAGDYTVTVTDNKGCIITNTYTIVNPPKDIIYLGEDVTLCFDQSLTINATIDDDKATYLWSSDKGFTSNKPMITVSEPANYTVVVTNKLGCKATDTIKISAQQTAISAEFAISSQVFVGEKFIIVDISNPQADSIKWILPAEATVKSKDKDYAEMSFSKPGEYEITMTTQKGDCTAFQTKKVLVIEGEYENPDSTDLQKKFDMKIYPNPSNGVFTVDVTLDKIIPGHIKVYSLNNNMVIDSKSENGKDAYSFNFSLSGLPSGIYFVLFESQQGNKLRKIIIQ</sequence>
<organism evidence="4 5">
    <name type="scientific">Flavobacterium pisciphilum</name>
    <dbReference type="NCBI Taxonomy" id="2893755"/>
    <lineage>
        <taxon>Bacteria</taxon>
        <taxon>Pseudomonadati</taxon>
        <taxon>Bacteroidota</taxon>
        <taxon>Flavobacteriia</taxon>
        <taxon>Flavobacteriales</taxon>
        <taxon>Flavobacteriaceae</taxon>
        <taxon>Flavobacterium</taxon>
    </lineage>
</organism>
<keyword evidence="5" id="KW-1185">Reference proteome</keyword>
<evidence type="ECO:0000313" key="4">
    <source>
        <dbReference type="EMBL" id="MCC9073972.1"/>
    </source>
</evidence>
<evidence type="ECO:0000259" key="3">
    <source>
        <dbReference type="Pfam" id="PF18962"/>
    </source>
</evidence>
<dbReference type="EMBL" id="JAJJMO010000001">
    <property type="protein sequence ID" value="MCC9073972.1"/>
    <property type="molecule type" value="Genomic_DNA"/>
</dbReference>
<dbReference type="Proteomes" id="UP001430919">
    <property type="component" value="Unassembled WGS sequence"/>
</dbReference>
<accession>A0ABS8MYX5</accession>
<dbReference type="Gene3D" id="2.60.40.10">
    <property type="entry name" value="Immunoglobulins"/>
    <property type="match status" value="1"/>
</dbReference>
<reference evidence="4" key="1">
    <citation type="submission" date="2021-11" db="EMBL/GenBank/DDBJ databases">
        <title>Description of novel Flavobacterium species.</title>
        <authorList>
            <person name="Saticioglu I.B."/>
            <person name="Ay H."/>
            <person name="Altun S."/>
            <person name="Duman M."/>
        </authorList>
    </citation>
    <scope>NUCLEOTIDE SEQUENCE</scope>
    <source>
        <strain evidence="4">F-65</strain>
    </source>
</reference>
<proteinExistence type="predicted"/>
<feature type="chain" id="PRO_5046190468" evidence="2">
    <location>
        <begin position="23"/>
        <end position="1617"/>
    </location>
</feature>
<feature type="domain" description="Secretion system C-terminal sorting" evidence="3">
    <location>
        <begin position="1540"/>
        <end position="1616"/>
    </location>
</feature>